<dbReference type="Proteomes" id="UP000242180">
    <property type="component" value="Unassembled WGS sequence"/>
</dbReference>
<organism evidence="1 2">
    <name type="scientific">Syncephalastrum racemosum</name>
    <name type="common">Filamentous fungus</name>
    <dbReference type="NCBI Taxonomy" id="13706"/>
    <lineage>
        <taxon>Eukaryota</taxon>
        <taxon>Fungi</taxon>
        <taxon>Fungi incertae sedis</taxon>
        <taxon>Mucoromycota</taxon>
        <taxon>Mucoromycotina</taxon>
        <taxon>Mucoromycetes</taxon>
        <taxon>Mucorales</taxon>
        <taxon>Syncephalastraceae</taxon>
        <taxon>Syncephalastrum</taxon>
    </lineage>
</organism>
<reference evidence="1 2" key="1">
    <citation type="submission" date="2016-07" db="EMBL/GenBank/DDBJ databases">
        <title>Pervasive Adenine N6-methylation of Active Genes in Fungi.</title>
        <authorList>
            <consortium name="DOE Joint Genome Institute"/>
            <person name="Mondo S.J."/>
            <person name="Dannebaum R.O."/>
            <person name="Kuo R.C."/>
            <person name="Labutti K."/>
            <person name="Haridas S."/>
            <person name="Kuo A."/>
            <person name="Salamov A."/>
            <person name="Ahrendt S.R."/>
            <person name="Lipzen A."/>
            <person name="Sullivan W."/>
            <person name="Andreopoulos W.B."/>
            <person name="Clum A."/>
            <person name="Lindquist E."/>
            <person name="Daum C."/>
            <person name="Ramamoorthy G.K."/>
            <person name="Gryganskyi A."/>
            <person name="Culley D."/>
            <person name="Magnuson J.K."/>
            <person name="James T.Y."/>
            <person name="O'Malley M.A."/>
            <person name="Stajich J.E."/>
            <person name="Spatafora J.W."/>
            <person name="Visel A."/>
            <person name="Grigoriev I.V."/>
        </authorList>
    </citation>
    <scope>NUCLEOTIDE SEQUENCE [LARGE SCALE GENOMIC DNA]</scope>
    <source>
        <strain evidence="1 2">NRRL 2496</strain>
    </source>
</reference>
<dbReference type="PANTHER" id="PTHR33524:SF2">
    <property type="entry name" value="SET DOMAIN-CONTAINING PROTEIN 9"/>
    <property type="match status" value="1"/>
</dbReference>
<name>A0A1X2HIB4_SYNRA</name>
<dbReference type="EMBL" id="MCGN01000003">
    <property type="protein sequence ID" value="ORY98833.1"/>
    <property type="molecule type" value="Genomic_DNA"/>
</dbReference>
<dbReference type="InterPro" id="IPR040415">
    <property type="entry name" value="SETD9"/>
</dbReference>
<gene>
    <name evidence="1" type="ORF">BCR43DRAFT_488260</name>
</gene>
<sequence>MPSEPLLFVSLRNKYILKCVDGIFVDGKSTGLSGHVHRSLYHRENWPGATQTSDMTWLTDDRTNPLAVGQYINNGVKDRFPSNVRYEEVDLPANFPRELRQYIPNMTWTSTDPFSQPTRVVALVTTRPVHNEELYSTYMDAV</sequence>
<keyword evidence="2" id="KW-1185">Reference proteome</keyword>
<dbReference type="OrthoDB" id="442460at2759"/>
<comment type="caution">
    <text evidence="1">The sequence shown here is derived from an EMBL/GenBank/DDBJ whole genome shotgun (WGS) entry which is preliminary data.</text>
</comment>
<accession>A0A1X2HIB4</accession>
<dbReference type="AlphaFoldDB" id="A0A1X2HIB4"/>
<proteinExistence type="predicted"/>
<dbReference type="PANTHER" id="PTHR33524">
    <property type="entry name" value="C5ORF35"/>
    <property type="match status" value="1"/>
</dbReference>
<protein>
    <submittedName>
        <fullName evidence="1">Uncharacterized protein</fullName>
    </submittedName>
</protein>
<evidence type="ECO:0000313" key="1">
    <source>
        <dbReference type="EMBL" id="ORY98833.1"/>
    </source>
</evidence>
<dbReference type="InParanoid" id="A0A1X2HIB4"/>
<evidence type="ECO:0000313" key="2">
    <source>
        <dbReference type="Proteomes" id="UP000242180"/>
    </source>
</evidence>